<gene>
    <name evidence="8" type="ORF">OLEA9_A005917</name>
</gene>
<dbReference type="SMART" id="SM00717">
    <property type="entry name" value="SANT"/>
    <property type="match status" value="2"/>
</dbReference>
<feature type="domain" description="HTH myb-type" evidence="7">
    <location>
        <begin position="11"/>
        <end position="63"/>
    </location>
</feature>
<comment type="subcellular location">
    <subcellularLocation>
        <location evidence="1">Nucleus</location>
    </subcellularLocation>
</comment>
<evidence type="ECO:0000256" key="2">
    <source>
        <dbReference type="ARBA" id="ARBA00022737"/>
    </source>
</evidence>
<feature type="domain" description="Myb-like" evidence="6">
    <location>
        <begin position="11"/>
        <end position="63"/>
    </location>
</feature>
<dbReference type="PROSITE" id="PS50090">
    <property type="entry name" value="MYB_LIKE"/>
    <property type="match status" value="2"/>
</dbReference>
<evidence type="ECO:0000313" key="8">
    <source>
        <dbReference type="EMBL" id="CAA2992999.1"/>
    </source>
</evidence>
<evidence type="ECO:0000313" key="9">
    <source>
        <dbReference type="Proteomes" id="UP000594638"/>
    </source>
</evidence>
<organism evidence="8 9">
    <name type="scientific">Olea europaea subsp. europaea</name>
    <dbReference type="NCBI Taxonomy" id="158383"/>
    <lineage>
        <taxon>Eukaryota</taxon>
        <taxon>Viridiplantae</taxon>
        <taxon>Streptophyta</taxon>
        <taxon>Embryophyta</taxon>
        <taxon>Tracheophyta</taxon>
        <taxon>Spermatophyta</taxon>
        <taxon>Magnoliopsida</taxon>
        <taxon>eudicotyledons</taxon>
        <taxon>Gunneridae</taxon>
        <taxon>Pentapetalae</taxon>
        <taxon>asterids</taxon>
        <taxon>lamiids</taxon>
        <taxon>Lamiales</taxon>
        <taxon>Oleaceae</taxon>
        <taxon>Oleeae</taxon>
        <taxon>Olea</taxon>
    </lineage>
</organism>
<dbReference type="InterPro" id="IPR015495">
    <property type="entry name" value="Myb_TF_plants"/>
</dbReference>
<accession>A0A8S0SK54</accession>
<dbReference type="SUPFAM" id="SSF46689">
    <property type="entry name" value="Homeodomain-like"/>
    <property type="match status" value="1"/>
</dbReference>
<evidence type="ECO:0000259" key="6">
    <source>
        <dbReference type="PROSITE" id="PS50090"/>
    </source>
</evidence>
<evidence type="ECO:0000256" key="1">
    <source>
        <dbReference type="ARBA" id="ARBA00004123"/>
    </source>
</evidence>
<dbReference type="GO" id="GO:0003677">
    <property type="term" value="F:DNA binding"/>
    <property type="evidence" value="ECO:0007669"/>
    <property type="project" value="UniProtKB-KW"/>
</dbReference>
<dbReference type="PANTHER" id="PTHR10641:SF1103">
    <property type="entry name" value="TRANSCRIPTION FACTOR MYB72"/>
    <property type="match status" value="1"/>
</dbReference>
<evidence type="ECO:0000256" key="4">
    <source>
        <dbReference type="ARBA" id="ARBA00023242"/>
    </source>
</evidence>
<keyword evidence="3" id="KW-0238">DNA-binding</keyword>
<dbReference type="Proteomes" id="UP000594638">
    <property type="component" value="Unassembled WGS sequence"/>
</dbReference>
<dbReference type="InterPro" id="IPR001005">
    <property type="entry name" value="SANT/Myb"/>
</dbReference>
<comment type="caution">
    <text evidence="8">The sequence shown here is derived from an EMBL/GenBank/DDBJ whole genome shotgun (WGS) entry which is preliminary data.</text>
</comment>
<protein>
    <submittedName>
        <fullName evidence="8">Transcription factor MYB63-like</fullName>
    </submittedName>
</protein>
<dbReference type="CDD" id="cd00167">
    <property type="entry name" value="SANT"/>
    <property type="match status" value="2"/>
</dbReference>
<sequence length="371" mass="41309">MGRGRAPCCDKNKVKKGPWTPAEDLRLITFIRNHGHQNWRALPKQAGLLRCGKSCRLRWINYLRPGIKRGNFTPQEEETIISLQNLFGNKWSKIASHFPGRTDNEIKNVWNTHLKKRLSNRKSAGFTQKNDSCTSSSIISCGNREKGIQQSIFKKSNQNKQGLLKEISTRRGLSVEPKESGHFDSPTSSYASNISNVSQLDDFLRSDEAVGSRFNFTGPKQVDDDMSLEINPNSSSDEKIEISFVSDVDFWNMLDALDPLQSSTESQSNDQYKDSNLVENSECEVECGKWLRNLENELGLAGENIECGAACSEVALLVGDTSLDIHRSVALLVSATSPEYQYSMKDSRLVSVVPAKDPLSSASVPGIKRMG</sequence>
<dbReference type="PANTHER" id="PTHR10641">
    <property type="entry name" value="MYB FAMILY TRANSCRIPTION FACTOR"/>
    <property type="match status" value="1"/>
</dbReference>
<evidence type="ECO:0000259" key="7">
    <source>
        <dbReference type="PROSITE" id="PS51294"/>
    </source>
</evidence>
<dbReference type="EMBL" id="CACTIH010005444">
    <property type="protein sequence ID" value="CAA2992999.1"/>
    <property type="molecule type" value="Genomic_DNA"/>
</dbReference>
<dbReference type="Pfam" id="PF00249">
    <property type="entry name" value="Myb_DNA-binding"/>
    <property type="match status" value="2"/>
</dbReference>
<dbReference type="InterPro" id="IPR009057">
    <property type="entry name" value="Homeodomain-like_sf"/>
</dbReference>
<evidence type="ECO:0000256" key="5">
    <source>
        <dbReference type="ARBA" id="ARBA00057804"/>
    </source>
</evidence>
<dbReference type="GO" id="GO:0005634">
    <property type="term" value="C:nucleus"/>
    <property type="evidence" value="ECO:0007669"/>
    <property type="project" value="UniProtKB-SubCell"/>
</dbReference>
<evidence type="ECO:0000256" key="3">
    <source>
        <dbReference type="ARBA" id="ARBA00023125"/>
    </source>
</evidence>
<feature type="domain" description="Myb-like" evidence="6">
    <location>
        <begin position="64"/>
        <end position="114"/>
    </location>
</feature>
<keyword evidence="2" id="KW-0677">Repeat</keyword>
<dbReference type="Gramene" id="OE9A005917T1">
    <property type="protein sequence ID" value="OE9A005917C1"/>
    <property type="gene ID" value="OE9A005917"/>
</dbReference>
<dbReference type="PROSITE" id="PS51294">
    <property type="entry name" value="HTH_MYB"/>
    <property type="match status" value="2"/>
</dbReference>
<keyword evidence="9" id="KW-1185">Reference proteome</keyword>
<name>A0A8S0SK54_OLEEU</name>
<dbReference type="InterPro" id="IPR017930">
    <property type="entry name" value="Myb_dom"/>
</dbReference>
<dbReference type="FunFam" id="1.10.10.60:FF:000001">
    <property type="entry name" value="MYB-related transcription factor"/>
    <property type="match status" value="1"/>
</dbReference>
<dbReference type="AlphaFoldDB" id="A0A8S0SK54"/>
<reference evidence="8 9" key="1">
    <citation type="submission" date="2019-12" db="EMBL/GenBank/DDBJ databases">
        <authorList>
            <person name="Alioto T."/>
            <person name="Alioto T."/>
            <person name="Gomez Garrido J."/>
        </authorList>
    </citation>
    <scope>NUCLEOTIDE SEQUENCE [LARGE SCALE GENOMIC DNA]</scope>
</reference>
<feature type="domain" description="HTH myb-type" evidence="7">
    <location>
        <begin position="64"/>
        <end position="118"/>
    </location>
</feature>
<dbReference type="Gene3D" id="1.10.10.60">
    <property type="entry name" value="Homeodomain-like"/>
    <property type="match status" value="2"/>
</dbReference>
<keyword evidence="4" id="KW-0539">Nucleus</keyword>
<comment type="function">
    <text evidence="5">Transcription factor.</text>
</comment>
<proteinExistence type="predicted"/>
<dbReference type="OrthoDB" id="2143914at2759"/>